<evidence type="ECO:0008006" key="4">
    <source>
        <dbReference type="Google" id="ProtNLM"/>
    </source>
</evidence>
<sequence>MTTSPVTRAALAASGLLFLAYPLVRPYSDETTLEGAQAMASGAWIASHLFAVAGFVLLSLALLGVYRSSGDDRLMRAAAVTWIGAGLTLPYYGAEVFGLHVIAARAAREQDASLLTLADDFRFHPAAVTMFAAGLILLGVGAVLAALALGPHAWPLAVGMALFLPQFFTPPAVRIAHGALLAAGAIWLTARLDHRAKRPVNV</sequence>
<keyword evidence="1" id="KW-0812">Transmembrane</keyword>
<name>A0A7W0CSE8_9ACTN</name>
<dbReference type="RefSeq" id="WP_181615046.1">
    <property type="nucleotide sequence ID" value="NZ_BAABAM010000007.1"/>
</dbReference>
<dbReference type="Proteomes" id="UP000530928">
    <property type="component" value="Unassembled WGS sequence"/>
</dbReference>
<dbReference type="AlphaFoldDB" id="A0A7W0CSE8"/>
<keyword evidence="3" id="KW-1185">Reference proteome</keyword>
<keyword evidence="1" id="KW-1133">Transmembrane helix</keyword>
<feature type="transmembrane region" description="Helical" evidence="1">
    <location>
        <begin position="127"/>
        <end position="151"/>
    </location>
</feature>
<keyword evidence="1" id="KW-0472">Membrane</keyword>
<dbReference type="EMBL" id="JACDUR010000008">
    <property type="protein sequence ID" value="MBA2896358.1"/>
    <property type="molecule type" value="Genomic_DNA"/>
</dbReference>
<feature type="transmembrane region" description="Helical" evidence="1">
    <location>
        <begin position="42"/>
        <end position="66"/>
    </location>
</feature>
<accession>A0A7W0CSE8</accession>
<feature type="transmembrane region" description="Helical" evidence="1">
    <location>
        <begin position="171"/>
        <end position="190"/>
    </location>
</feature>
<comment type="caution">
    <text evidence="2">The sequence shown here is derived from an EMBL/GenBank/DDBJ whole genome shotgun (WGS) entry which is preliminary data.</text>
</comment>
<evidence type="ECO:0000256" key="1">
    <source>
        <dbReference type="SAM" id="Phobius"/>
    </source>
</evidence>
<organism evidence="2 3">
    <name type="scientific">Nonomuraea soli</name>
    <dbReference type="NCBI Taxonomy" id="1032476"/>
    <lineage>
        <taxon>Bacteria</taxon>
        <taxon>Bacillati</taxon>
        <taxon>Actinomycetota</taxon>
        <taxon>Actinomycetes</taxon>
        <taxon>Streptosporangiales</taxon>
        <taxon>Streptosporangiaceae</taxon>
        <taxon>Nonomuraea</taxon>
    </lineage>
</organism>
<proteinExistence type="predicted"/>
<protein>
    <recommendedName>
        <fullName evidence="4">DUF4386 family protein</fullName>
    </recommendedName>
</protein>
<evidence type="ECO:0000313" key="3">
    <source>
        <dbReference type="Proteomes" id="UP000530928"/>
    </source>
</evidence>
<gene>
    <name evidence="2" type="ORF">HNR30_007749</name>
</gene>
<evidence type="ECO:0000313" key="2">
    <source>
        <dbReference type="EMBL" id="MBA2896358.1"/>
    </source>
</evidence>
<reference evidence="2 3" key="1">
    <citation type="submission" date="2020-07" db="EMBL/GenBank/DDBJ databases">
        <title>Genomic Encyclopedia of Type Strains, Phase IV (KMG-IV): sequencing the most valuable type-strain genomes for metagenomic binning, comparative biology and taxonomic classification.</title>
        <authorList>
            <person name="Goeker M."/>
        </authorList>
    </citation>
    <scope>NUCLEOTIDE SEQUENCE [LARGE SCALE GENOMIC DNA]</scope>
    <source>
        <strain evidence="2 3">DSM 45533</strain>
    </source>
</reference>